<sequence>MQCCAVLNADAHFLFLGSVSLFLFVCFGLSLDDKDSTIELKEEQGKEPRSTFLLRSLKKPLHQHDNLASEH</sequence>
<organism evidence="2 3">
    <name type="scientific">Clitoria ternatea</name>
    <name type="common">Butterfly pea</name>
    <dbReference type="NCBI Taxonomy" id="43366"/>
    <lineage>
        <taxon>Eukaryota</taxon>
        <taxon>Viridiplantae</taxon>
        <taxon>Streptophyta</taxon>
        <taxon>Embryophyta</taxon>
        <taxon>Tracheophyta</taxon>
        <taxon>Spermatophyta</taxon>
        <taxon>Magnoliopsida</taxon>
        <taxon>eudicotyledons</taxon>
        <taxon>Gunneridae</taxon>
        <taxon>Pentapetalae</taxon>
        <taxon>rosids</taxon>
        <taxon>fabids</taxon>
        <taxon>Fabales</taxon>
        <taxon>Fabaceae</taxon>
        <taxon>Papilionoideae</taxon>
        <taxon>50 kb inversion clade</taxon>
        <taxon>NPAAA clade</taxon>
        <taxon>indigoferoid/millettioid clade</taxon>
        <taxon>Phaseoleae</taxon>
        <taxon>Clitoria</taxon>
    </lineage>
</organism>
<accession>A0AAN9JQL0</accession>
<keyword evidence="1" id="KW-1133">Transmembrane helix</keyword>
<evidence type="ECO:0000313" key="3">
    <source>
        <dbReference type="Proteomes" id="UP001359559"/>
    </source>
</evidence>
<evidence type="ECO:0000313" key="2">
    <source>
        <dbReference type="EMBL" id="KAK7301957.1"/>
    </source>
</evidence>
<comment type="caution">
    <text evidence="2">The sequence shown here is derived from an EMBL/GenBank/DDBJ whole genome shotgun (WGS) entry which is preliminary data.</text>
</comment>
<proteinExistence type="predicted"/>
<reference evidence="2 3" key="1">
    <citation type="submission" date="2024-01" db="EMBL/GenBank/DDBJ databases">
        <title>The genomes of 5 underutilized Papilionoideae crops provide insights into root nodulation and disease resistance.</title>
        <authorList>
            <person name="Yuan L."/>
        </authorList>
    </citation>
    <scope>NUCLEOTIDE SEQUENCE [LARGE SCALE GENOMIC DNA]</scope>
    <source>
        <strain evidence="2">LY-2023</strain>
        <tissue evidence="2">Leaf</tissue>
    </source>
</reference>
<keyword evidence="1" id="KW-0812">Transmembrane</keyword>
<dbReference type="EMBL" id="JAYKXN010000003">
    <property type="protein sequence ID" value="KAK7301957.1"/>
    <property type="molecule type" value="Genomic_DNA"/>
</dbReference>
<dbReference type="AlphaFoldDB" id="A0AAN9JQL0"/>
<dbReference type="Proteomes" id="UP001359559">
    <property type="component" value="Unassembled WGS sequence"/>
</dbReference>
<evidence type="ECO:0000256" key="1">
    <source>
        <dbReference type="SAM" id="Phobius"/>
    </source>
</evidence>
<protein>
    <submittedName>
        <fullName evidence="2">Uncharacterized protein</fullName>
    </submittedName>
</protein>
<name>A0AAN9JQL0_CLITE</name>
<keyword evidence="1" id="KW-0472">Membrane</keyword>
<keyword evidence="3" id="KW-1185">Reference proteome</keyword>
<gene>
    <name evidence="2" type="ORF">RJT34_12834</name>
</gene>
<feature type="transmembrane region" description="Helical" evidence="1">
    <location>
        <begin position="12"/>
        <end position="31"/>
    </location>
</feature>